<dbReference type="InterPro" id="IPR029058">
    <property type="entry name" value="AB_hydrolase_fold"/>
</dbReference>
<keyword evidence="7" id="KW-1185">Reference proteome</keyword>
<dbReference type="InterPro" id="IPR000952">
    <property type="entry name" value="AB_hydrolase_4_CS"/>
</dbReference>
<dbReference type="PANTHER" id="PTHR10794">
    <property type="entry name" value="ABHYDROLASE DOMAIN-CONTAINING PROTEIN"/>
    <property type="match status" value="1"/>
</dbReference>
<evidence type="ECO:0000256" key="2">
    <source>
        <dbReference type="ARBA" id="ARBA00022487"/>
    </source>
</evidence>
<dbReference type="InterPro" id="IPR012020">
    <property type="entry name" value="ABHD4"/>
</dbReference>
<dbReference type="EMBL" id="MARB01000020">
    <property type="protein sequence ID" value="ODJ86530.1"/>
    <property type="molecule type" value="Genomic_DNA"/>
</dbReference>
<dbReference type="InterPro" id="IPR000073">
    <property type="entry name" value="AB_hydrolase_1"/>
</dbReference>
<protein>
    <submittedName>
        <fullName evidence="6">Putative hydrolase</fullName>
    </submittedName>
</protein>
<dbReference type="Proteomes" id="UP000094769">
    <property type="component" value="Unassembled WGS sequence"/>
</dbReference>
<evidence type="ECO:0000256" key="4">
    <source>
        <dbReference type="PIRSR" id="PIRSR005211-1"/>
    </source>
</evidence>
<keyword evidence="3 6" id="KW-0378">Hydrolase</keyword>
<dbReference type="NCBIfam" id="NF008218">
    <property type="entry name" value="PRK10985.1"/>
    <property type="match status" value="1"/>
</dbReference>
<dbReference type="PANTHER" id="PTHR10794:SF94">
    <property type="entry name" value="ESTERASE YHET-RELATED"/>
    <property type="match status" value="1"/>
</dbReference>
<dbReference type="AlphaFoldDB" id="A0A7Z1AE24"/>
<dbReference type="GO" id="GO:0047372">
    <property type="term" value="F:monoacylglycerol lipase activity"/>
    <property type="evidence" value="ECO:0007669"/>
    <property type="project" value="TreeGrafter"/>
</dbReference>
<feature type="domain" description="AB hydrolase-1" evidence="5">
    <location>
        <begin position="60"/>
        <end position="297"/>
    </location>
</feature>
<dbReference type="RefSeq" id="WP_320410408.1">
    <property type="nucleotide sequence ID" value="NZ_MARB01000020.1"/>
</dbReference>
<dbReference type="SUPFAM" id="SSF53474">
    <property type="entry name" value="alpha/beta-Hydrolases"/>
    <property type="match status" value="1"/>
</dbReference>
<evidence type="ECO:0000313" key="7">
    <source>
        <dbReference type="Proteomes" id="UP000094769"/>
    </source>
</evidence>
<dbReference type="InterPro" id="IPR050960">
    <property type="entry name" value="AB_hydrolase_4_sf"/>
</dbReference>
<dbReference type="GO" id="GO:0034338">
    <property type="term" value="F:short-chain carboxylesterase activity"/>
    <property type="evidence" value="ECO:0007669"/>
    <property type="project" value="TreeGrafter"/>
</dbReference>
<feature type="active site" description="Charge relay system" evidence="4">
    <location>
        <position position="139"/>
    </location>
</feature>
<dbReference type="PIRSF" id="PIRSF005211">
    <property type="entry name" value="Ab_hydro_YheT"/>
    <property type="match status" value="1"/>
</dbReference>
<reference evidence="6 7" key="1">
    <citation type="submission" date="2016-06" db="EMBL/GenBank/DDBJ databases">
        <title>Genome sequence of endosymbiont of Candidatus Endolucinida thiodiazotropha.</title>
        <authorList>
            <person name="Poehlein A."/>
            <person name="Koenig S."/>
            <person name="Heiden S.E."/>
            <person name="Thuermer A."/>
            <person name="Voget S."/>
            <person name="Daniel R."/>
            <person name="Markert S."/>
            <person name="Gros O."/>
            <person name="Schweder T."/>
        </authorList>
    </citation>
    <scope>NUCLEOTIDE SEQUENCE [LARGE SCALE GENOMIC DNA]</scope>
    <source>
        <strain evidence="6 7">COS</strain>
    </source>
</reference>
<evidence type="ECO:0000256" key="1">
    <source>
        <dbReference type="ARBA" id="ARBA00010884"/>
    </source>
</evidence>
<feature type="active site" description="Charge relay system" evidence="4">
    <location>
        <position position="263"/>
    </location>
</feature>
<organism evidence="6 7">
    <name type="scientific">Candidatus Thiodiazotropha endolucinida</name>
    <dbReference type="NCBI Taxonomy" id="1655433"/>
    <lineage>
        <taxon>Bacteria</taxon>
        <taxon>Pseudomonadati</taxon>
        <taxon>Pseudomonadota</taxon>
        <taxon>Gammaproteobacteria</taxon>
        <taxon>Chromatiales</taxon>
        <taxon>Sedimenticolaceae</taxon>
        <taxon>Candidatus Thiodiazotropha</taxon>
    </lineage>
</organism>
<gene>
    <name evidence="6" type="ORF">CODIS_31700</name>
</gene>
<dbReference type="PROSITE" id="PS01133">
    <property type="entry name" value="UPF0017"/>
    <property type="match status" value="1"/>
</dbReference>
<accession>A0A7Z1AE24</accession>
<comment type="caution">
    <text evidence="6">The sequence shown here is derived from an EMBL/GenBank/DDBJ whole genome shotgun (WGS) entry which is preliminary data.</text>
</comment>
<evidence type="ECO:0000259" key="5">
    <source>
        <dbReference type="Pfam" id="PF00561"/>
    </source>
</evidence>
<dbReference type="Pfam" id="PF00561">
    <property type="entry name" value="Abhydrolase_1"/>
    <property type="match status" value="1"/>
</dbReference>
<feature type="active site" description="Charge relay system" evidence="4">
    <location>
        <position position="291"/>
    </location>
</feature>
<name>A0A7Z1AE24_9GAMM</name>
<dbReference type="Gene3D" id="3.40.50.1820">
    <property type="entry name" value="alpha/beta hydrolase"/>
    <property type="match status" value="1"/>
</dbReference>
<comment type="similarity">
    <text evidence="1">Belongs to the AB hydrolase superfamily. AB hydrolase 4 family.</text>
</comment>
<evidence type="ECO:0000313" key="6">
    <source>
        <dbReference type="EMBL" id="ODJ86530.1"/>
    </source>
</evidence>
<keyword evidence="2" id="KW-0719">Serine esterase</keyword>
<evidence type="ECO:0000256" key="3">
    <source>
        <dbReference type="ARBA" id="ARBA00022801"/>
    </source>
</evidence>
<proteinExistence type="inferred from homology"/>
<sequence>MMKQLIRSEFKAAWWLPSPHLQTIWPSLFRHRPLLDLHWERVELRDGDFIDLTWHESEGPLVLLIHGLEGSLDSHYASTLISALSKAGFRCLFMHLRGCSGVPNRLQRSYHSGATEDLVEIIEYLRLKGDVPQAIIGISLGGNLLLKYLGESGHDSALQAAVAVSVPFNLESAVTRLEQGFSQVYNRHLLRKLLKSYMQKCRSRSFSVVENFNSIRTIYDFDDRITAIQNGFVDAADYYHRCSCAQFLKHITTPTLILHARDDPFMQPKDVPGLQDLGPGVSLELSDRGGHVGFVQGTLPGRPVYWLDHRVPAFLKQVLAQD</sequence>